<name>A0AAW1KYF0_SAPOF</name>
<dbReference type="Proteomes" id="UP001443914">
    <property type="component" value="Unassembled WGS sequence"/>
</dbReference>
<feature type="domain" description="XS" evidence="2">
    <location>
        <begin position="313"/>
        <end position="445"/>
    </location>
</feature>
<organism evidence="3 4">
    <name type="scientific">Saponaria officinalis</name>
    <name type="common">Common soapwort</name>
    <name type="synonym">Lychnis saponaria</name>
    <dbReference type="NCBI Taxonomy" id="3572"/>
    <lineage>
        <taxon>Eukaryota</taxon>
        <taxon>Viridiplantae</taxon>
        <taxon>Streptophyta</taxon>
        <taxon>Embryophyta</taxon>
        <taxon>Tracheophyta</taxon>
        <taxon>Spermatophyta</taxon>
        <taxon>Magnoliopsida</taxon>
        <taxon>eudicotyledons</taxon>
        <taxon>Gunneridae</taxon>
        <taxon>Pentapetalae</taxon>
        <taxon>Caryophyllales</taxon>
        <taxon>Caryophyllaceae</taxon>
        <taxon>Caryophylleae</taxon>
        <taxon>Saponaria</taxon>
    </lineage>
</organism>
<dbReference type="InterPro" id="IPR038588">
    <property type="entry name" value="XS_domain_sf"/>
</dbReference>
<dbReference type="Pfam" id="PF03468">
    <property type="entry name" value="XS"/>
    <property type="match status" value="1"/>
</dbReference>
<keyword evidence="4" id="KW-1185">Reference proteome</keyword>
<feature type="region of interest" description="Disordered" evidence="1">
    <location>
        <begin position="1"/>
        <end position="85"/>
    </location>
</feature>
<dbReference type="Gene3D" id="3.30.70.2890">
    <property type="entry name" value="XS domain"/>
    <property type="match status" value="1"/>
</dbReference>
<feature type="compositionally biased region" description="Low complexity" evidence="1">
    <location>
        <begin position="12"/>
        <end position="47"/>
    </location>
</feature>
<dbReference type="PANTHER" id="PTHR46619:SF3">
    <property type="entry name" value="RNA RECOGNITION MOTIF XS DOMAIN PROTEIN"/>
    <property type="match status" value="1"/>
</dbReference>
<dbReference type="GO" id="GO:0031047">
    <property type="term" value="P:regulatory ncRNA-mediated gene silencing"/>
    <property type="evidence" value="ECO:0007669"/>
    <property type="project" value="InterPro"/>
</dbReference>
<dbReference type="PANTHER" id="PTHR46619">
    <property type="entry name" value="RNA RECOGNITION MOTIF XS DOMAIN PROTEIN-RELATED"/>
    <property type="match status" value="1"/>
</dbReference>
<dbReference type="EMBL" id="JBDFQZ010000005">
    <property type="protein sequence ID" value="KAK9725533.1"/>
    <property type="molecule type" value="Genomic_DNA"/>
</dbReference>
<sequence length="469" mass="51496">MAGDNPKGGGSRAAPPSSSKGPSRWDNSSSSSKPSPKPGPAASKPSPSTKPAPNKPNPNPSPRLHPQLPSGPQSHPPFPFNDPPPPPIYGFHMLDRRTIVLADGSVRSYFALPPDYQDFPPPSRFGPGRIPPFGPMSPDGFPENPMKRKFGEDRERDEFARQKQQLLQYGNAGAGPGPGPEEFRASKAMRFGGGSSNVGVIRQEVKIDPAIMKAFLNFVKLINENVDKKKNFLDNGKHGPLHCLACGGSSKDFPDVHSLVMHAYNSDKADSRVEHLGLHRALCALMGWNCMRAPDNSRGYQFLPADEAAAFQDDLIMWPPTVIIHNTYTGKGKDGRLEGLGNMAMDIKLRDLGFSGGKSKSLYNRAGHLGVTLIKFNGDQLGLKEAMRLSEHFEKDRHGRKEWTRIQALGVGLEDENNPNIVTRDGRTGEKSRILYGYLLTAFDLDKIDYDTRKKVVIKSKLETLQTSK</sequence>
<dbReference type="EMBL" id="JBDFQZ010000005">
    <property type="protein sequence ID" value="KAK9725532.1"/>
    <property type="molecule type" value="Genomic_DNA"/>
</dbReference>
<proteinExistence type="predicted"/>
<reference evidence="3 4" key="1">
    <citation type="submission" date="2024-03" db="EMBL/GenBank/DDBJ databases">
        <title>WGS assembly of Saponaria officinalis var. Norfolk2.</title>
        <authorList>
            <person name="Jenkins J."/>
            <person name="Shu S."/>
            <person name="Grimwood J."/>
            <person name="Barry K."/>
            <person name="Goodstein D."/>
            <person name="Schmutz J."/>
            <person name="Leebens-Mack J."/>
            <person name="Osbourn A."/>
        </authorList>
    </citation>
    <scope>NUCLEOTIDE SEQUENCE [LARGE SCALE GENOMIC DNA]</scope>
    <source>
        <strain evidence="4">cv. Norfolk2</strain>
        <strain evidence="3">JIC</strain>
        <tissue evidence="3">Leaf</tissue>
    </source>
</reference>
<accession>A0AAW1KYF0</accession>
<evidence type="ECO:0000313" key="4">
    <source>
        <dbReference type="Proteomes" id="UP001443914"/>
    </source>
</evidence>
<protein>
    <recommendedName>
        <fullName evidence="2">XS domain-containing protein</fullName>
    </recommendedName>
</protein>
<evidence type="ECO:0000259" key="2">
    <source>
        <dbReference type="Pfam" id="PF03468"/>
    </source>
</evidence>
<comment type="caution">
    <text evidence="3">The sequence shown here is derived from an EMBL/GenBank/DDBJ whole genome shotgun (WGS) entry which is preliminary data.</text>
</comment>
<gene>
    <name evidence="3" type="ORF">RND81_05G151300</name>
</gene>
<feature type="compositionally biased region" description="Gly residues" evidence="1">
    <location>
        <begin position="1"/>
        <end position="11"/>
    </location>
</feature>
<evidence type="ECO:0000313" key="3">
    <source>
        <dbReference type="EMBL" id="KAK9725532.1"/>
    </source>
</evidence>
<feature type="compositionally biased region" description="Pro residues" evidence="1">
    <location>
        <begin position="48"/>
        <end position="63"/>
    </location>
</feature>
<feature type="compositionally biased region" description="Pro residues" evidence="1">
    <location>
        <begin position="74"/>
        <end position="85"/>
    </location>
</feature>
<dbReference type="InterPro" id="IPR005380">
    <property type="entry name" value="XS_domain"/>
</dbReference>
<evidence type="ECO:0000256" key="1">
    <source>
        <dbReference type="SAM" id="MobiDB-lite"/>
    </source>
</evidence>
<dbReference type="AlphaFoldDB" id="A0AAW1KYF0"/>